<proteinExistence type="predicted"/>
<sequence>MPRLRQNERERAIRVLAAGMTQVQVANNLNVSRMTIARLETRLRDTSTTMIAPVVTGQVKRRYVKTDTSASFITGFDLYTRHKLHDKPMEDMPTEYLLKQFVTDFVKFV</sequence>
<name>A0A8B6EUM7_MYTGA</name>
<organism evidence="2 3">
    <name type="scientific">Mytilus galloprovincialis</name>
    <name type="common">Mediterranean mussel</name>
    <dbReference type="NCBI Taxonomy" id="29158"/>
    <lineage>
        <taxon>Eukaryota</taxon>
        <taxon>Metazoa</taxon>
        <taxon>Spiralia</taxon>
        <taxon>Lophotrochozoa</taxon>
        <taxon>Mollusca</taxon>
        <taxon>Bivalvia</taxon>
        <taxon>Autobranchia</taxon>
        <taxon>Pteriomorphia</taxon>
        <taxon>Mytilida</taxon>
        <taxon>Mytiloidea</taxon>
        <taxon>Mytilidae</taxon>
        <taxon>Mytilinae</taxon>
        <taxon>Mytilus</taxon>
    </lineage>
</organism>
<dbReference type="Proteomes" id="UP000596742">
    <property type="component" value="Unassembled WGS sequence"/>
</dbReference>
<evidence type="ECO:0000259" key="1">
    <source>
        <dbReference type="PROSITE" id="PS50943"/>
    </source>
</evidence>
<dbReference type="InterPro" id="IPR001387">
    <property type="entry name" value="Cro/C1-type_HTH"/>
</dbReference>
<dbReference type="OrthoDB" id="8630911at2759"/>
<evidence type="ECO:0000313" key="2">
    <source>
        <dbReference type="EMBL" id="VDI39092.1"/>
    </source>
</evidence>
<dbReference type="EMBL" id="UYJE01005651">
    <property type="protein sequence ID" value="VDI39092.1"/>
    <property type="molecule type" value="Genomic_DNA"/>
</dbReference>
<protein>
    <recommendedName>
        <fullName evidence="1">HTH cro/C1-type domain-containing protein</fullName>
    </recommendedName>
</protein>
<feature type="domain" description="HTH cro/C1-type" evidence="1">
    <location>
        <begin position="17"/>
        <end position="51"/>
    </location>
</feature>
<evidence type="ECO:0000313" key="3">
    <source>
        <dbReference type="Proteomes" id="UP000596742"/>
    </source>
</evidence>
<dbReference type="Pfam" id="PF01381">
    <property type="entry name" value="HTH_3"/>
    <property type="match status" value="1"/>
</dbReference>
<dbReference type="InterPro" id="IPR009057">
    <property type="entry name" value="Homeodomain-like_sf"/>
</dbReference>
<reference evidence="2" key="1">
    <citation type="submission" date="2018-11" db="EMBL/GenBank/DDBJ databases">
        <authorList>
            <person name="Alioto T."/>
            <person name="Alioto T."/>
        </authorList>
    </citation>
    <scope>NUCLEOTIDE SEQUENCE</scope>
</reference>
<comment type="caution">
    <text evidence="2">The sequence shown here is derived from an EMBL/GenBank/DDBJ whole genome shotgun (WGS) entry which is preliminary data.</text>
</comment>
<gene>
    <name evidence="2" type="ORF">MGAL_10B070589</name>
</gene>
<dbReference type="AlphaFoldDB" id="A0A8B6EUM7"/>
<dbReference type="Gene3D" id="1.10.10.60">
    <property type="entry name" value="Homeodomain-like"/>
    <property type="match status" value="1"/>
</dbReference>
<dbReference type="SUPFAM" id="SSF46689">
    <property type="entry name" value="Homeodomain-like"/>
    <property type="match status" value="1"/>
</dbReference>
<accession>A0A8B6EUM7</accession>
<dbReference type="CDD" id="cd00093">
    <property type="entry name" value="HTH_XRE"/>
    <property type="match status" value="1"/>
</dbReference>
<dbReference type="PROSITE" id="PS50943">
    <property type="entry name" value="HTH_CROC1"/>
    <property type="match status" value="1"/>
</dbReference>
<keyword evidence="3" id="KW-1185">Reference proteome</keyword>